<reference evidence="2" key="2">
    <citation type="submission" date="2022-06" db="UniProtKB">
        <authorList>
            <consortium name="EnsemblMetazoa"/>
        </authorList>
    </citation>
    <scope>IDENTIFICATION</scope>
    <source>
        <strain evidence="2">DF5081</strain>
    </source>
</reference>
<evidence type="ECO:0000313" key="3">
    <source>
        <dbReference type="Proteomes" id="UP000005237"/>
    </source>
</evidence>
<proteinExistence type="predicted"/>
<feature type="transmembrane region" description="Helical" evidence="1">
    <location>
        <begin position="139"/>
        <end position="159"/>
    </location>
</feature>
<dbReference type="Proteomes" id="UP000005237">
    <property type="component" value="Unassembled WGS sequence"/>
</dbReference>
<evidence type="ECO:0000313" key="2">
    <source>
        <dbReference type="EnsemblMetazoa" id="CJA32541.1"/>
    </source>
</evidence>
<keyword evidence="1" id="KW-1133">Transmembrane helix</keyword>
<sequence length="162" mass="18358">MLPDLTDPSSPRMTRDQWEAALLSYRQARKMARIVIVFVTLVSWITEILITVYHAYLIDNAPKGTRMIIALISLYLMVFRGFSLVRRIVACKLLIKESQESVRNGIFAEKRLLLARTLFGTCDALYMSVVAGIERKNPLESILIGGALFFVTVIARNFCKSI</sequence>
<organism evidence="2 3">
    <name type="scientific">Caenorhabditis japonica</name>
    <dbReference type="NCBI Taxonomy" id="281687"/>
    <lineage>
        <taxon>Eukaryota</taxon>
        <taxon>Metazoa</taxon>
        <taxon>Ecdysozoa</taxon>
        <taxon>Nematoda</taxon>
        <taxon>Chromadorea</taxon>
        <taxon>Rhabditida</taxon>
        <taxon>Rhabditina</taxon>
        <taxon>Rhabditomorpha</taxon>
        <taxon>Rhabditoidea</taxon>
        <taxon>Rhabditidae</taxon>
        <taxon>Peloderinae</taxon>
        <taxon>Caenorhabditis</taxon>
    </lineage>
</organism>
<keyword evidence="1" id="KW-0472">Membrane</keyword>
<protein>
    <submittedName>
        <fullName evidence="2">Uncharacterized protein</fullName>
    </submittedName>
</protein>
<accession>A0A8R1EF99</accession>
<evidence type="ECO:0000256" key="1">
    <source>
        <dbReference type="SAM" id="Phobius"/>
    </source>
</evidence>
<dbReference type="AlphaFoldDB" id="A0A8R1EF99"/>
<dbReference type="EnsemblMetazoa" id="CJA32541.1">
    <property type="protein sequence ID" value="CJA32541.1"/>
    <property type="gene ID" value="WBGene00208388"/>
</dbReference>
<name>A0A8R1EF99_CAEJA</name>
<reference evidence="3" key="1">
    <citation type="submission" date="2010-08" db="EMBL/GenBank/DDBJ databases">
        <authorList>
            <consortium name="Caenorhabditis japonica Sequencing Consortium"/>
            <person name="Wilson R.K."/>
        </authorList>
    </citation>
    <scope>NUCLEOTIDE SEQUENCE [LARGE SCALE GENOMIC DNA]</scope>
    <source>
        <strain evidence="3">DF5081</strain>
    </source>
</reference>
<keyword evidence="1" id="KW-0812">Transmembrane</keyword>
<keyword evidence="3" id="KW-1185">Reference proteome</keyword>
<feature type="transmembrane region" description="Helical" evidence="1">
    <location>
        <begin position="113"/>
        <end position="133"/>
    </location>
</feature>
<feature type="transmembrane region" description="Helical" evidence="1">
    <location>
        <begin position="34"/>
        <end position="56"/>
    </location>
</feature>
<feature type="transmembrane region" description="Helical" evidence="1">
    <location>
        <begin position="68"/>
        <end position="89"/>
    </location>
</feature>